<dbReference type="EMBL" id="RCHS01003996">
    <property type="protein sequence ID" value="RMX38471.1"/>
    <property type="molecule type" value="Genomic_DNA"/>
</dbReference>
<dbReference type="GO" id="GO:0016787">
    <property type="term" value="F:hydrolase activity"/>
    <property type="evidence" value="ECO:0007669"/>
    <property type="project" value="UniProtKB-KW"/>
</dbReference>
<dbReference type="PANTHER" id="PTHR47835:SF3">
    <property type="entry name" value="HELICASE FOR MEIOSIS 1"/>
    <property type="match status" value="1"/>
</dbReference>
<evidence type="ECO:0000256" key="1">
    <source>
        <dbReference type="SAM" id="MobiDB-lite"/>
    </source>
</evidence>
<dbReference type="AlphaFoldDB" id="A0A3M6TAW2"/>
<proteinExistence type="predicted"/>
<dbReference type="OrthoDB" id="5984492at2759"/>
<reference evidence="2 3" key="1">
    <citation type="journal article" date="2018" name="Sci. Rep.">
        <title>Comparative analysis of the Pocillopora damicornis genome highlights role of immune system in coral evolution.</title>
        <authorList>
            <person name="Cunning R."/>
            <person name="Bay R.A."/>
            <person name="Gillette P."/>
            <person name="Baker A.C."/>
            <person name="Traylor-Knowles N."/>
        </authorList>
    </citation>
    <scope>NUCLEOTIDE SEQUENCE [LARGE SCALE GENOMIC DNA]</scope>
    <source>
        <strain evidence="2">RSMAS</strain>
        <tissue evidence="2">Whole animal</tissue>
    </source>
</reference>
<evidence type="ECO:0000313" key="3">
    <source>
        <dbReference type="Proteomes" id="UP000275408"/>
    </source>
</evidence>
<comment type="caution">
    <text evidence="2">The sequence shown here is derived from an EMBL/GenBank/DDBJ whole genome shotgun (WGS) entry which is preliminary data.</text>
</comment>
<accession>A0A3M6TAW2</accession>
<name>A0A3M6TAW2_POCDA</name>
<gene>
    <name evidence="2" type="ORF">pdam_00016780</name>
</gene>
<dbReference type="Proteomes" id="UP000275408">
    <property type="component" value="Unassembled WGS sequence"/>
</dbReference>
<organism evidence="2 3">
    <name type="scientific">Pocillopora damicornis</name>
    <name type="common">Cauliflower coral</name>
    <name type="synonym">Millepora damicornis</name>
    <dbReference type="NCBI Taxonomy" id="46731"/>
    <lineage>
        <taxon>Eukaryota</taxon>
        <taxon>Metazoa</taxon>
        <taxon>Cnidaria</taxon>
        <taxon>Anthozoa</taxon>
        <taxon>Hexacorallia</taxon>
        <taxon>Scleractinia</taxon>
        <taxon>Astrocoeniina</taxon>
        <taxon>Pocilloporidae</taxon>
        <taxon>Pocillopora</taxon>
    </lineage>
</organism>
<sequence>MLKTGKHQPDRSEIVITVTMMNYIKRKDAIGSARNSHFCLLVIADTENNVVFKQKLGDFVFLKEGYWSKRVEVQRTAAQSSDLNIHLISQEYVGVDVSKRFSPQYSVGQPYLITKNEPQACAPKLVKSNASNSESNRSTSTSKAGTPK</sequence>
<feature type="compositionally biased region" description="Low complexity" evidence="1">
    <location>
        <begin position="128"/>
        <end position="142"/>
    </location>
</feature>
<dbReference type="GO" id="GO:0043138">
    <property type="term" value="F:3'-5' DNA helicase activity"/>
    <property type="evidence" value="ECO:0007669"/>
    <property type="project" value="UniProtKB-EC"/>
</dbReference>
<evidence type="ECO:0000313" key="2">
    <source>
        <dbReference type="EMBL" id="RMX38471.1"/>
    </source>
</evidence>
<dbReference type="PANTHER" id="PTHR47835">
    <property type="entry name" value="HFM1, ATP DEPENDENT DNA HELICASE HOMOLOG"/>
    <property type="match status" value="1"/>
</dbReference>
<feature type="region of interest" description="Disordered" evidence="1">
    <location>
        <begin position="123"/>
        <end position="148"/>
    </location>
</feature>
<dbReference type="STRING" id="46731.A0A3M6TAW2"/>
<dbReference type="InterPro" id="IPR052247">
    <property type="entry name" value="Meiotic_Crossover_Helicase"/>
</dbReference>
<keyword evidence="3" id="KW-1185">Reference proteome</keyword>
<feature type="non-terminal residue" evidence="2">
    <location>
        <position position="148"/>
    </location>
</feature>
<protein>
    <submittedName>
        <fullName evidence="2">Uncharacterized protein</fullName>
    </submittedName>
</protein>